<dbReference type="Pfam" id="PF13549">
    <property type="entry name" value="ATP-grasp_5"/>
    <property type="match status" value="1"/>
</dbReference>
<evidence type="ECO:0000313" key="2">
    <source>
        <dbReference type="EMBL" id="MFD1546064.1"/>
    </source>
</evidence>
<gene>
    <name evidence="2" type="ORF">ACFSJ0_54145</name>
</gene>
<name>A0ABW4GUQ6_9ACTN</name>
<comment type="caution">
    <text evidence="2">The sequence shown here is derived from an EMBL/GenBank/DDBJ whole genome shotgun (WGS) entry which is preliminary data.</text>
</comment>
<dbReference type="Gene3D" id="3.30.470.20">
    <property type="entry name" value="ATP-grasp fold, B domain"/>
    <property type="match status" value="1"/>
</dbReference>
<reference evidence="3" key="1">
    <citation type="journal article" date="2019" name="Int. J. Syst. Evol. Microbiol.">
        <title>The Global Catalogue of Microorganisms (GCM) 10K type strain sequencing project: providing services to taxonomists for standard genome sequencing and annotation.</title>
        <authorList>
            <consortium name="The Broad Institute Genomics Platform"/>
            <consortium name="The Broad Institute Genome Sequencing Center for Infectious Disease"/>
            <person name="Wu L."/>
            <person name="Ma J."/>
        </authorList>
    </citation>
    <scope>NUCLEOTIDE SEQUENCE [LARGE SCALE GENOMIC DNA]</scope>
    <source>
        <strain evidence="3">CGMCC 1.15399</strain>
    </source>
</reference>
<keyword evidence="3" id="KW-1185">Reference proteome</keyword>
<accession>A0ABW4GUQ6</accession>
<sequence>MGSLLEDLPEVAELDLNPVIVTPDGAVRMDARDQGHSLPSADLAAATPPALTNDHRRWDLRPYQAPGGGAVMKTTEQPTRRADS</sequence>
<organism evidence="2 3">
    <name type="scientific">Nonomuraea guangzhouensis</name>
    <dbReference type="NCBI Taxonomy" id="1291555"/>
    <lineage>
        <taxon>Bacteria</taxon>
        <taxon>Bacillati</taxon>
        <taxon>Actinomycetota</taxon>
        <taxon>Actinomycetes</taxon>
        <taxon>Streptosporangiales</taxon>
        <taxon>Streptosporangiaceae</taxon>
        <taxon>Nonomuraea</taxon>
    </lineage>
</organism>
<dbReference type="Proteomes" id="UP001597097">
    <property type="component" value="Unassembled WGS sequence"/>
</dbReference>
<evidence type="ECO:0000313" key="3">
    <source>
        <dbReference type="Proteomes" id="UP001597097"/>
    </source>
</evidence>
<dbReference type="RefSeq" id="WP_308127585.1">
    <property type="nucleotide sequence ID" value="NZ_JAHKRM010000060.1"/>
</dbReference>
<keyword evidence="2" id="KW-0436">Ligase</keyword>
<dbReference type="GO" id="GO:0016874">
    <property type="term" value="F:ligase activity"/>
    <property type="evidence" value="ECO:0007669"/>
    <property type="project" value="UniProtKB-KW"/>
</dbReference>
<feature type="region of interest" description="Disordered" evidence="1">
    <location>
        <begin position="60"/>
        <end position="84"/>
    </location>
</feature>
<proteinExistence type="predicted"/>
<protein>
    <submittedName>
        <fullName evidence="2">Acetate--CoA ligase family protein</fullName>
    </submittedName>
</protein>
<evidence type="ECO:0000256" key="1">
    <source>
        <dbReference type="SAM" id="MobiDB-lite"/>
    </source>
</evidence>
<dbReference type="EMBL" id="JBHUCM010000054">
    <property type="protein sequence ID" value="MFD1546064.1"/>
    <property type="molecule type" value="Genomic_DNA"/>
</dbReference>